<keyword evidence="2" id="KW-1185">Reference proteome</keyword>
<evidence type="ECO:0000313" key="2">
    <source>
        <dbReference type="Proteomes" id="UP001165160"/>
    </source>
</evidence>
<evidence type="ECO:0000313" key="1">
    <source>
        <dbReference type="EMBL" id="GMH83338.1"/>
    </source>
</evidence>
<gene>
    <name evidence="1" type="ORF">TrVE_jg6483</name>
</gene>
<accession>A0A9W7EN61</accession>
<reference evidence="2" key="1">
    <citation type="journal article" date="2023" name="Commun. Biol.">
        <title>Genome analysis of Parmales, the sister group of diatoms, reveals the evolutionary specialization of diatoms from phago-mixotrophs to photoautotrophs.</title>
        <authorList>
            <person name="Ban H."/>
            <person name="Sato S."/>
            <person name="Yoshikawa S."/>
            <person name="Yamada K."/>
            <person name="Nakamura Y."/>
            <person name="Ichinomiya M."/>
            <person name="Sato N."/>
            <person name="Blanc-Mathieu R."/>
            <person name="Endo H."/>
            <person name="Kuwata A."/>
            <person name="Ogata H."/>
        </authorList>
    </citation>
    <scope>NUCLEOTIDE SEQUENCE [LARGE SCALE GENOMIC DNA]</scope>
    <source>
        <strain evidence="2">NIES 3699</strain>
    </source>
</reference>
<name>A0A9W7EN61_9STRA</name>
<organism evidence="1 2">
    <name type="scientific">Triparma verrucosa</name>
    <dbReference type="NCBI Taxonomy" id="1606542"/>
    <lineage>
        <taxon>Eukaryota</taxon>
        <taxon>Sar</taxon>
        <taxon>Stramenopiles</taxon>
        <taxon>Ochrophyta</taxon>
        <taxon>Bolidophyceae</taxon>
        <taxon>Parmales</taxon>
        <taxon>Triparmaceae</taxon>
        <taxon>Triparma</taxon>
    </lineage>
</organism>
<proteinExistence type="predicted"/>
<comment type="caution">
    <text evidence="1">The sequence shown here is derived from an EMBL/GenBank/DDBJ whole genome shotgun (WGS) entry which is preliminary data.</text>
</comment>
<protein>
    <submittedName>
        <fullName evidence="1">Uncharacterized protein</fullName>
    </submittedName>
</protein>
<dbReference type="AlphaFoldDB" id="A0A9W7EN61"/>
<sequence>MKTTIPELQSYLTSLLPSISSSSKETFVNLFVPLDCTPSDISHFLSDLESDTAQWTNLTSEIIAIEAGVNVTNIEESENKVVFYFTHPILDKCDREVEFVRMEGEGGEMLWRAGG</sequence>
<dbReference type="EMBL" id="BRXX01000025">
    <property type="protein sequence ID" value="GMH83338.1"/>
    <property type="molecule type" value="Genomic_DNA"/>
</dbReference>
<dbReference type="Proteomes" id="UP001165160">
    <property type="component" value="Unassembled WGS sequence"/>
</dbReference>